<dbReference type="GO" id="GO:0016757">
    <property type="term" value="F:glycosyltransferase activity"/>
    <property type="evidence" value="ECO:0007669"/>
    <property type="project" value="InterPro"/>
</dbReference>
<sequence length="381" mass="43793">MKKLLYITNIPAPYRQKRYNLMQEIFPKNGIEFDVLYMAEIEPDRNWIIPSESFRYNYLIFKGIHPEIGNFHAHFNPGLLLRLMKKDYDIAIVGGMASPSHWLAPFFIPEKVIKVMSVESNLFSTVRKKGFGAKIKELLLNKMDAYQVTGTPQMDYINFFLKKSSKKKFIKLPNLIDEEVFRDAVSSLRKNQKQLRNSFGVNENTQMWVLPARLIPLKGIIPFLNLLKDVKNYQLFIIGDGELKNEIIDIITKDNLPVTLTGFIQQDEIVNYYAAADMFILPSLRDASPLSAIEACASSLPLLVSSRIGNLADVLDGLKNGWHYDPINEIEKGRTIVKRISQMSREELKVMGNKSLDRYNEIFDGRKCIESYVKELNALTK</sequence>
<accession>A0A644VSN5</accession>
<dbReference type="InterPro" id="IPR050194">
    <property type="entry name" value="Glycosyltransferase_grp1"/>
</dbReference>
<dbReference type="PANTHER" id="PTHR45947">
    <property type="entry name" value="SULFOQUINOVOSYL TRANSFERASE SQD2"/>
    <property type="match status" value="1"/>
</dbReference>
<proteinExistence type="predicted"/>
<dbReference type="SUPFAM" id="SSF53756">
    <property type="entry name" value="UDP-Glycosyltransferase/glycogen phosphorylase"/>
    <property type="match status" value="1"/>
</dbReference>
<organism evidence="2">
    <name type="scientific">bioreactor metagenome</name>
    <dbReference type="NCBI Taxonomy" id="1076179"/>
    <lineage>
        <taxon>unclassified sequences</taxon>
        <taxon>metagenomes</taxon>
        <taxon>ecological metagenomes</taxon>
    </lineage>
</organism>
<reference evidence="2" key="1">
    <citation type="submission" date="2019-08" db="EMBL/GenBank/DDBJ databases">
        <authorList>
            <person name="Kucharzyk K."/>
            <person name="Murdoch R.W."/>
            <person name="Higgins S."/>
            <person name="Loffler F."/>
        </authorList>
    </citation>
    <scope>NUCLEOTIDE SEQUENCE</scope>
</reference>
<dbReference type="CDD" id="cd03801">
    <property type="entry name" value="GT4_PimA-like"/>
    <property type="match status" value="1"/>
</dbReference>
<dbReference type="AlphaFoldDB" id="A0A644VSN5"/>
<protein>
    <recommendedName>
        <fullName evidence="1">Glycosyl transferase family 1 domain-containing protein</fullName>
    </recommendedName>
</protein>
<feature type="domain" description="Glycosyl transferase family 1" evidence="1">
    <location>
        <begin position="192"/>
        <end position="329"/>
    </location>
</feature>
<gene>
    <name evidence="2" type="ORF">SDC9_39654</name>
</gene>
<dbReference type="PANTHER" id="PTHR45947:SF3">
    <property type="entry name" value="SULFOQUINOVOSYL TRANSFERASE SQD2"/>
    <property type="match status" value="1"/>
</dbReference>
<dbReference type="InterPro" id="IPR001296">
    <property type="entry name" value="Glyco_trans_1"/>
</dbReference>
<comment type="caution">
    <text evidence="2">The sequence shown here is derived from an EMBL/GenBank/DDBJ whole genome shotgun (WGS) entry which is preliminary data.</text>
</comment>
<dbReference type="Pfam" id="PF00534">
    <property type="entry name" value="Glycos_transf_1"/>
    <property type="match status" value="1"/>
</dbReference>
<evidence type="ECO:0000259" key="1">
    <source>
        <dbReference type="Pfam" id="PF00534"/>
    </source>
</evidence>
<dbReference type="Gene3D" id="3.40.50.2000">
    <property type="entry name" value="Glycogen Phosphorylase B"/>
    <property type="match status" value="2"/>
</dbReference>
<evidence type="ECO:0000313" key="2">
    <source>
        <dbReference type="EMBL" id="MPL93522.1"/>
    </source>
</evidence>
<dbReference type="EMBL" id="VSSQ01000394">
    <property type="protein sequence ID" value="MPL93522.1"/>
    <property type="molecule type" value="Genomic_DNA"/>
</dbReference>
<name>A0A644VSN5_9ZZZZ</name>